<dbReference type="Proteomes" id="UP000730739">
    <property type="component" value="Unassembled WGS sequence"/>
</dbReference>
<gene>
    <name evidence="1" type="ORF">J2Z31_001834</name>
</gene>
<comment type="caution">
    <text evidence="1">The sequence shown here is derived from an EMBL/GenBank/DDBJ whole genome shotgun (WGS) entry which is preliminary data.</text>
</comment>
<keyword evidence="2" id="KW-1185">Reference proteome</keyword>
<sequence length="53" mass="6240">MSDITDEQWQRIREHYGDLAYEHPEMHRMMLEILNMRAPDAAIAESDPKSPRG</sequence>
<proteinExistence type="predicted"/>
<dbReference type="EMBL" id="JAGILA010000002">
    <property type="protein sequence ID" value="MBP2235342.1"/>
    <property type="molecule type" value="Genomic_DNA"/>
</dbReference>
<accession>A0ABS4QXG6</accession>
<organism evidence="1 2">
    <name type="scientific">Sinorhizobium kostiense</name>
    <dbReference type="NCBI Taxonomy" id="76747"/>
    <lineage>
        <taxon>Bacteria</taxon>
        <taxon>Pseudomonadati</taxon>
        <taxon>Pseudomonadota</taxon>
        <taxon>Alphaproteobacteria</taxon>
        <taxon>Hyphomicrobiales</taxon>
        <taxon>Rhizobiaceae</taxon>
        <taxon>Sinorhizobium/Ensifer group</taxon>
        <taxon>Sinorhizobium</taxon>
    </lineage>
</organism>
<evidence type="ECO:0000313" key="2">
    <source>
        <dbReference type="Proteomes" id="UP000730739"/>
    </source>
</evidence>
<protein>
    <submittedName>
        <fullName evidence="1">Uncharacterized protein</fullName>
    </submittedName>
</protein>
<evidence type="ECO:0000313" key="1">
    <source>
        <dbReference type="EMBL" id="MBP2235342.1"/>
    </source>
</evidence>
<reference evidence="1 2" key="1">
    <citation type="submission" date="2021-03" db="EMBL/GenBank/DDBJ databases">
        <title>Genomic Encyclopedia of Type Strains, Phase IV (KMG-IV): sequencing the most valuable type-strain genomes for metagenomic binning, comparative biology and taxonomic classification.</title>
        <authorList>
            <person name="Goeker M."/>
        </authorList>
    </citation>
    <scope>NUCLEOTIDE SEQUENCE [LARGE SCALE GENOMIC DNA]</scope>
    <source>
        <strain evidence="1 2">DSM 13372</strain>
    </source>
</reference>
<name>A0ABS4QXG6_9HYPH</name>
<dbReference type="RefSeq" id="WP_209601556.1">
    <property type="nucleotide sequence ID" value="NZ_JAGILA010000002.1"/>
</dbReference>